<sequence length="477" mass="50732">MRTFLPKDKERLFTALAVFFITLIAFETLAVTTAMPTVTTALHGSHLYALALGIVMATQLMSTAVAGVWSDTKGPHSCLYIGLTLFTTGLVFCTVAPTMEIFVVGRAIQGVGGGMCIVPFYTIVGTSIQPRNRPRILSYFAGAWILPSLFGPAIAGFIVERMSWRIIFGMTPVAIILSAPLIYYVMRKIPDIEHVKAPVRLRKLLIPSIFSGVFVGALQTMSGGQNYTIYHYLAITALFVVSLIAVRPLFPGRTFSAGRGMPATILTRIFLDGTFVGMEMFLPLLLQDVHGWSPTQAGLILSVGSITWAVGSFFSGKVKTQVRRERLPLQGLIVGVIGLIILTFGTHHAISGMFVVIGWAIAGFGSGLSYPALTVHALAISPLEKQGQASSALQVADTLGTALCAALIGIVIATFSPPLDTSLIIAFAMCVLLTAVGALISTRILPPHSERGGTSTRGISGPGGSDGDFTSHTSQNN</sequence>
<protein>
    <submittedName>
        <fullName evidence="9">MFS transporter</fullName>
    </submittedName>
</protein>
<feature type="domain" description="Major facilitator superfamily (MFS) profile" evidence="7">
    <location>
        <begin position="13"/>
        <end position="449"/>
    </location>
</feature>
<dbReference type="Proteomes" id="UP001281731">
    <property type="component" value="Unassembled WGS sequence"/>
</dbReference>
<dbReference type="GO" id="GO:0005886">
    <property type="term" value="C:plasma membrane"/>
    <property type="evidence" value="ECO:0007669"/>
    <property type="project" value="UniProtKB-SubCell"/>
</dbReference>
<dbReference type="Gene3D" id="1.20.1250.20">
    <property type="entry name" value="MFS general substrate transporter like domains"/>
    <property type="match status" value="2"/>
</dbReference>
<dbReference type="RefSeq" id="WP_102165954.1">
    <property type="nucleotide sequence ID" value="NZ_CAMYCL010000009.1"/>
</dbReference>
<evidence type="ECO:0000256" key="4">
    <source>
        <dbReference type="ARBA" id="ARBA00023136"/>
    </source>
</evidence>
<feature type="compositionally biased region" description="Polar residues" evidence="5">
    <location>
        <begin position="468"/>
        <end position="477"/>
    </location>
</feature>
<evidence type="ECO:0000313" key="9">
    <source>
        <dbReference type="EMBL" id="MDY5154502.1"/>
    </source>
</evidence>
<evidence type="ECO:0000256" key="6">
    <source>
        <dbReference type="SAM" id="Phobius"/>
    </source>
</evidence>
<gene>
    <name evidence="9" type="ORF">R6G80_02020</name>
    <name evidence="8" type="ORF">R6G86_04930</name>
</gene>
<dbReference type="Proteomes" id="UP001275049">
    <property type="component" value="Unassembled WGS sequence"/>
</dbReference>
<comment type="subcellular location">
    <subcellularLocation>
        <location evidence="1">Cell membrane</location>
        <topology evidence="1">Multi-pass membrane protein</topology>
    </subcellularLocation>
</comment>
<reference evidence="9 10" key="1">
    <citation type="submission" date="2023-10" db="EMBL/GenBank/DDBJ databases">
        <title>Whole Genome based description of the genera Actinobaculum and Actinotignum reveals a complex phylogenetic relationship within the species included in the genus Actinotignum.</title>
        <authorList>
            <person name="Jensen C.S."/>
            <person name="Dargis R."/>
            <person name="Kemp M."/>
            <person name="Christensen J.J."/>
        </authorList>
    </citation>
    <scope>NUCLEOTIDE SEQUENCE</scope>
    <source>
        <strain evidence="9">SLA_B511</strain>
        <strain evidence="8 10">SLA_B974</strain>
    </source>
</reference>
<dbReference type="InterPro" id="IPR011701">
    <property type="entry name" value="MFS"/>
</dbReference>
<feature type="transmembrane region" description="Helical" evidence="6">
    <location>
        <begin position="327"/>
        <end position="350"/>
    </location>
</feature>
<feature type="transmembrane region" description="Helical" evidence="6">
    <location>
        <begin position="78"/>
        <end position="97"/>
    </location>
</feature>
<evidence type="ECO:0000313" key="10">
    <source>
        <dbReference type="Proteomes" id="UP001275049"/>
    </source>
</evidence>
<evidence type="ECO:0000259" key="7">
    <source>
        <dbReference type="PROSITE" id="PS50850"/>
    </source>
</evidence>
<dbReference type="Pfam" id="PF07690">
    <property type="entry name" value="MFS_1"/>
    <property type="match status" value="1"/>
</dbReference>
<keyword evidence="2 6" id="KW-0812">Transmembrane</keyword>
<dbReference type="InterPro" id="IPR036259">
    <property type="entry name" value="MFS_trans_sf"/>
</dbReference>
<dbReference type="EMBL" id="JAWNGA010000007">
    <property type="protein sequence ID" value="MDY5133087.1"/>
    <property type="molecule type" value="Genomic_DNA"/>
</dbReference>
<feature type="transmembrane region" description="Helical" evidence="6">
    <location>
        <begin position="136"/>
        <end position="158"/>
    </location>
</feature>
<feature type="transmembrane region" description="Helical" evidence="6">
    <location>
        <begin position="103"/>
        <end position="124"/>
    </location>
</feature>
<evidence type="ECO:0000313" key="11">
    <source>
        <dbReference type="Proteomes" id="UP001281731"/>
    </source>
</evidence>
<name>A0AAW9HP46_9ACTO</name>
<comment type="caution">
    <text evidence="9">The sequence shown here is derived from an EMBL/GenBank/DDBJ whole genome shotgun (WGS) entry which is preliminary data.</text>
</comment>
<feature type="transmembrane region" description="Helical" evidence="6">
    <location>
        <begin position="12"/>
        <end position="35"/>
    </location>
</feature>
<dbReference type="AlphaFoldDB" id="A0AAW9HP46"/>
<dbReference type="EMBL" id="JAWNGC010000002">
    <property type="protein sequence ID" value="MDY5154502.1"/>
    <property type="molecule type" value="Genomic_DNA"/>
</dbReference>
<accession>A0AAW9HP46</accession>
<feature type="transmembrane region" description="Helical" evidence="6">
    <location>
        <begin position="262"/>
        <end position="285"/>
    </location>
</feature>
<dbReference type="PROSITE" id="PS50850">
    <property type="entry name" value="MFS"/>
    <property type="match status" value="1"/>
</dbReference>
<dbReference type="PANTHER" id="PTHR23501:SF154">
    <property type="entry name" value="MULTIDRUG-EFFLUX TRANSPORTER RV1634-RELATED"/>
    <property type="match status" value="1"/>
</dbReference>
<evidence type="ECO:0000313" key="8">
    <source>
        <dbReference type="EMBL" id="MDY5133087.1"/>
    </source>
</evidence>
<dbReference type="InterPro" id="IPR020846">
    <property type="entry name" value="MFS_dom"/>
</dbReference>
<feature type="transmembrane region" description="Helical" evidence="6">
    <location>
        <begin position="421"/>
        <end position="441"/>
    </location>
</feature>
<feature type="region of interest" description="Disordered" evidence="5">
    <location>
        <begin position="449"/>
        <end position="477"/>
    </location>
</feature>
<proteinExistence type="predicted"/>
<evidence type="ECO:0000256" key="3">
    <source>
        <dbReference type="ARBA" id="ARBA00022989"/>
    </source>
</evidence>
<evidence type="ECO:0000256" key="5">
    <source>
        <dbReference type="SAM" id="MobiDB-lite"/>
    </source>
</evidence>
<feature type="transmembrane region" description="Helical" evidence="6">
    <location>
        <begin position="229"/>
        <end position="250"/>
    </location>
</feature>
<feature type="transmembrane region" description="Helical" evidence="6">
    <location>
        <begin position="47"/>
        <end position="69"/>
    </location>
</feature>
<dbReference type="GO" id="GO:0022857">
    <property type="term" value="F:transmembrane transporter activity"/>
    <property type="evidence" value="ECO:0007669"/>
    <property type="project" value="InterPro"/>
</dbReference>
<keyword evidence="4 6" id="KW-0472">Membrane</keyword>
<evidence type="ECO:0000256" key="2">
    <source>
        <dbReference type="ARBA" id="ARBA00022692"/>
    </source>
</evidence>
<dbReference type="SUPFAM" id="SSF103473">
    <property type="entry name" value="MFS general substrate transporter"/>
    <property type="match status" value="1"/>
</dbReference>
<organism evidence="9 11">
    <name type="scientific">Actinotignum urinale</name>
    <dbReference type="NCBI Taxonomy" id="190146"/>
    <lineage>
        <taxon>Bacteria</taxon>
        <taxon>Bacillati</taxon>
        <taxon>Actinomycetota</taxon>
        <taxon>Actinomycetes</taxon>
        <taxon>Actinomycetales</taxon>
        <taxon>Actinomycetaceae</taxon>
        <taxon>Actinotignum</taxon>
    </lineage>
</organism>
<keyword evidence="3 6" id="KW-1133">Transmembrane helix</keyword>
<feature type="transmembrane region" description="Helical" evidence="6">
    <location>
        <begin position="297"/>
        <end position="315"/>
    </location>
</feature>
<feature type="transmembrane region" description="Helical" evidence="6">
    <location>
        <begin position="392"/>
        <end position="415"/>
    </location>
</feature>
<feature type="transmembrane region" description="Helical" evidence="6">
    <location>
        <begin position="164"/>
        <end position="184"/>
    </location>
</feature>
<evidence type="ECO:0000256" key="1">
    <source>
        <dbReference type="ARBA" id="ARBA00004651"/>
    </source>
</evidence>
<dbReference type="PANTHER" id="PTHR23501">
    <property type="entry name" value="MAJOR FACILITATOR SUPERFAMILY"/>
    <property type="match status" value="1"/>
</dbReference>
<feature type="transmembrane region" description="Helical" evidence="6">
    <location>
        <begin position="356"/>
        <end position="380"/>
    </location>
</feature>
<feature type="transmembrane region" description="Helical" evidence="6">
    <location>
        <begin position="204"/>
        <end position="223"/>
    </location>
</feature>
<keyword evidence="10" id="KW-1185">Reference proteome</keyword>